<comment type="similarity">
    <text evidence="1">Belongs to the protease inhibitor I39 (alpha-2-macroglobulin) family. Bacterial alpha-2-macroglobulin subfamily.</text>
</comment>
<dbReference type="Pfam" id="PF00207">
    <property type="entry name" value="A2M"/>
    <property type="match status" value="1"/>
</dbReference>
<feature type="domain" description="Alpha-2-macroglobulin" evidence="3">
    <location>
        <begin position="1325"/>
        <end position="1415"/>
    </location>
</feature>
<dbReference type="Pfam" id="PF01835">
    <property type="entry name" value="MG2"/>
    <property type="match status" value="1"/>
</dbReference>
<sequence length="2096" mass="239063">MKNILFVFLLFTTALFAQQTDKKWAKVASYENDGKIKSASKIVDQIYKKAVSKKDEAQMIKCFFYQSKYLQVVDENAKRKIINNLKTDIHRVSIPSKAILNLVYAKCLNNYANYDYDYAVVAVDSAVAVVDEAAYMASDSVEVPSSEDFKINLPSEITHEEEVIAAFNKTLENDSILKATPLTNYQSIFEFLTIEKLKTENLYDYLLKENIDFFAQKIQRWQIQNSEITVYKNELLGSSEAFSKLDLNFIKDENLRKVIALYQKLETSNPSLENQFNRIIFCSDFITEPTENLTKYLNDLQQQTNDTILTQKIFLKKAELLISQASKELHPDYKIEAVKIYDNIIKINDKTNAAQSALQQKQNVIDKSLDVRLQKYNYHKENTRAYINYKNIDNLKISFYKINQKTLKKFSASELIYKQDSLTEVIIKTQSKIATQDYQLLNKKDYFEYTTEVLLPQLETGSYLVYFESNSGLKDKKAIAYETLTVSNLSILASQGDNKENFQVIDRKTGKPLENVSIKSSYYTLKTDSNGVASYVGSNNHSYNDHIEFSLENDTISPNRNYIRYTQPYTAKENKTLNAKVEFYLDRAIYRPGQTVYYKGIAFQKQENKTSIIANTSFKIIVKNANYQNFKELQVTSNEFGSFSGEFVLPKNGVTGTFYIFAGKPEDYAKGDIYIKNKPNESFWKAAILEFSETYFRVEEYKRPKFKVDFDPKKESFQVNQSIKVNGTAKAFAGSNISDAKVTYTVNRFTSYFRNYYGQEQNETIATGETKTDASGKFVVEFIAQPSKNAIKEQLPVFNYRITADVTDINGETHTSETIVKVGYHDLIINASIPNRIETKNKNEITLTSSNLNGEFLAAKGEVKLYFVAPFRNKFKEQVWPEPEIETISASDFERLFPYEIREIKSKKASETLLFSKKIDTEKDKKIALDFISNYKSGNYKIVFSAKDTFNNPIESVSTFEIKQSKDKFNPGKLFTAEQINDDPKKDGFVVVKLSSVLSDLYITSNGNYGNQIYFENTYHLQNNEVTIKVPLKNEFEKSVRLGFQSIFENEIFDEEIDVPLKTAESKFELIVESFRNKIEPGSVEKWSFKLKSTNAKNEAEVLASMYDSSLDQFAKRDWNILNINKSRYNSSNLKSGLGFEKINTSLENLDEDLTISKFFKEEIKLNWFGFDFYNSRYGDSLGLTITEIKDKKVGSETIKGDPDAVVTVDESVGVGAASAVVQEDNQVYNTAAAPAYLAGRAAGIQIRGKASIGGQDPLYIVDGEIVVDIKNINPADILSMDVLKDEKATALYGSKAANGVIIITTKKALEELTQVKARKNLSETAFFLPNLKTDANGKVSFNFTSPEALTAWKLRLLAHNKDAVSGYLEKSVETQKELMVLPNFPRFFREKDTIVISAKISNVKDKAKTGIAILQFFDATTMQPIDAKMLNTKNIRNFNVGAFGNTTATWTISIPEGLQGVQYKILAKSGNFSDGEENILPVLTNNMLVTESIPIWVRENSTKEYTFENLKNNISSTLRNHQFTLEYTSNPTWIAIQSLPYLMEYEHECAEQTFARFYSNALASEIISSNPKIATVFEDWRKNGKLNSKLEESEELKSIILTETPWLNDAQSEDEKKKNLALLFDLEKMKTSQEATFDKLKQKQKSSGGFAWFSGGDESEYITRHILAGLGHLSKLNKTEDTNTKIDAIAKTGIPFIDNKFLEYYKSQTKNLKTTAKLIWTNPYSDLHYLYTRSFYLDKYPLSDTLKKATKLYLETAKKDWLSYSLYEKGLAALALNRFGESDSAKKIIESLKETSSNNEDWGMYWIANKSGWYWYQAPIETQALLIEAFAEVNHDTKSVDAMKVWLLKNKQTKNWPTTKSTTEAVYALLMQGNDWLSVKDNTIIKIGDQKILTKKLSENEKEAETGYIKMNWKADEVKKEMASITVQNKSKVPGFGGVYWQYFEDLDKIKTNSGAVLFVSKELYLKKNSIKGDELQRITSKNPLKTGDLVTVRLIITSKEDTEYVHLKDMRASCFEPVNVLSEYQYKDGLGYYMSTKDAATHFFFDRINKGTYVLEYDIRVNNSGEFSNGITTIESMYAPEFSSHTKGIRVKVQ</sequence>
<dbReference type="SMART" id="SM01360">
    <property type="entry name" value="A2M"/>
    <property type="match status" value="1"/>
</dbReference>
<dbReference type="Gene3D" id="2.170.130.10">
    <property type="entry name" value="TonB-dependent receptor, plug domain"/>
    <property type="match status" value="1"/>
</dbReference>
<evidence type="ECO:0000313" key="5">
    <source>
        <dbReference type="Proteomes" id="UP000198382"/>
    </source>
</evidence>
<dbReference type="Gene3D" id="1.50.10.20">
    <property type="match status" value="1"/>
</dbReference>
<dbReference type="InterPro" id="IPR012910">
    <property type="entry name" value="Plug_dom"/>
</dbReference>
<dbReference type="InterPro" id="IPR023997">
    <property type="entry name" value="TonB-dep_OMP_SusC/RagA_CS"/>
</dbReference>
<dbReference type="SUPFAM" id="SSF56935">
    <property type="entry name" value="Porins"/>
    <property type="match status" value="2"/>
</dbReference>
<feature type="chain" id="PRO_5045382912" description="Alpha-2-macroglobulin domain-containing protein" evidence="2">
    <location>
        <begin position="18"/>
        <end position="2096"/>
    </location>
</feature>
<evidence type="ECO:0000256" key="1">
    <source>
        <dbReference type="ARBA" id="ARBA00010556"/>
    </source>
</evidence>
<dbReference type="NCBIfam" id="TIGR04057">
    <property type="entry name" value="SusC_RagA_signa"/>
    <property type="match status" value="1"/>
</dbReference>
<dbReference type="InterPro" id="IPR041246">
    <property type="entry name" value="Bact_MG10"/>
</dbReference>
<dbReference type="InterPro" id="IPR051802">
    <property type="entry name" value="YfhM-like"/>
</dbReference>
<protein>
    <recommendedName>
        <fullName evidence="3">Alpha-2-macroglobulin domain-containing protein</fullName>
    </recommendedName>
</protein>
<organism evidence="4 5">
    <name type="scientific">Flavobacterium frigidimaris</name>
    <dbReference type="NCBI Taxonomy" id="262320"/>
    <lineage>
        <taxon>Bacteria</taxon>
        <taxon>Pseudomonadati</taxon>
        <taxon>Bacteroidota</taxon>
        <taxon>Flavobacteriia</taxon>
        <taxon>Flavobacteriales</taxon>
        <taxon>Flavobacteriaceae</taxon>
        <taxon>Flavobacterium</taxon>
    </lineage>
</organism>
<dbReference type="Gene3D" id="2.60.40.1930">
    <property type="match status" value="1"/>
</dbReference>
<gene>
    <name evidence="4" type="ORF">B0A65_03670</name>
</gene>
<evidence type="ECO:0000256" key="2">
    <source>
        <dbReference type="SAM" id="SignalP"/>
    </source>
</evidence>
<keyword evidence="2" id="KW-0732">Signal</keyword>
<comment type="caution">
    <text evidence="4">The sequence shown here is derived from an EMBL/GenBank/DDBJ whole genome shotgun (WGS) entry which is preliminary data.</text>
</comment>
<dbReference type="PANTHER" id="PTHR40094:SF1">
    <property type="entry name" value="UBIQUITIN DOMAIN-CONTAINING PROTEIN"/>
    <property type="match status" value="1"/>
</dbReference>
<evidence type="ECO:0000313" key="4">
    <source>
        <dbReference type="EMBL" id="OXA81364.1"/>
    </source>
</evidence>
<dbReference type="RefSeq" id="WP_074659352.1">
    <property type="nucleotide sequence ID" value="NZ_MUGV01000007.1"/>
</dbReference>
<dbReference type="Pfam" id="PF17973">
    <property type="entry name" value="bMG10"/>
    <property type="match status" value="1"/>
</dbReference>
<feature type="signal peptide" evidence="2">
    <location>
        <begin position="1"/>
        <end position="17"/>
    </location>
</feature>
<name>A0ABX4BV61_FLAFR</name>
<dbReference type="InterPro" id="IPR001599">
    <property type="entry name" value="Macroglobln_a2"/>
</dbReference>
<dbReference type="Pfam" id="PF07715">
    <property type="entry name" value="Plug"/>
    <property type="match status" value="1"/>
</dbReference>
<dbReference type="EMBL" id="MUGV01000007">
    <property type="protein sequence ID" value="OXA81364.1"/>
    <property type="molecule type" value="Genomic_DNA"/>
</dbReference>
<reference evidence="4 5" key="1">
    <citation type="submission" date="2016-11" db="EMBL/GenBank/DDBJ databases">
        <title>Whole genomes of Flavobacteriaceae.</title>
        <authorList>
            <person name="Stine C."/>
            <person name="Li C."/>
            <person name="Tadesse D."/>
        </authorList>
    </citation>
    <scope>NUCLEOTIDE SEQUENCE [LARGE SCALE GENOMIC DNA]</scope>
    <source>
        <strain evidence="4 5">DSM 15937</strain>
    </source>
</reference>
<dbReference type="SUPFAM" id="SSF48239">
    <property type="entry name" value="Terpenoid cyclases/Protein prenyltransferases"/>
    <property type="match status" value="1"/>
</dbReference>
<dbReference type="PANTHER" id="PTHR40094">
    <property type="entry name" value="ALPHA-2-MACROGLOBULIN HOMOLOG"/>
    <property type="match status" value="1"/>
</dbReference>
<dbReference type="InterPro" id="IPR008930">
    <property type="entry name" value="Terpenoid_cyclase/PrenylTrfase"/>
</dbReference>
<dbReference type="Proteomes" id="UP000198382">
    <property type="component" value="Unassembled WGS sequence"/>
</dbReference>
<dbReference type="InterPro" id="IPR002890">
    <property type="entry name" value="MG2"/>
</dbReference>
<keyword evidence="5" id="KW-1185">Reference proteome</keyword>
<accession>A0ABX4BV61</accession>
<proteinExistence type="inferred from homology"/>
<evidence type="ECO:0000259" key="3">
    <source>
        <dbReference type="SMART" id="SM01360"/>
    </source>
</evidence>
<dbReference type="InterPro" id="IPR037066">
    <property type="entry name" value="Plug_dom_sf"/>
</dbReference>